<name>A0A5K3F588_MESCO</name>
<protein>
    <submittedName>
        <fullName evidence="1">DUF5641 domain-containing protein</fullName>
    </submittedName>
</protein>
<proteinExistence type="predicted"/>
<organism evidence="1">
    <name type="scientific">Mesocestoides corti</name>
    <name type="common">Flatworm</name>
    <dbReference type="NCBI Taxonomy" id="53468"/>
    <lineage>
        <taxon>Eukaryota</taxon>
        <taxon>Metazoa</taxon>
        <taxon>Spiralia</taxon>
        <taxon>Lophotrochozoa</taxon>
        <taxon>Platyhelminthes</taxon>
        <taxon>Cestoda</taxon>
        <taxon>Eucestoda</taxon>
        <taxon>Cyclophyllidea</taxon>
        <taxon>Mesocestoididae</taxon>
        <taxon>Mesocestoides</taxon>
    </lineage>
</organism>
<dbReference type="AlphaFoldDB" id="A0A5K3F588"/>
<evidence type="ECO:0000313" key="1">
    <source>
        <dbReference type="WBParaSite" id="MCU_004960-RA"/>
    </source>
</evidence>
<accession>A0A5K3F588</accession>
<sequence>MPIVVLRRIRAQTYRIPWPQPILRFSVFQWYARKIGRQPEKETNEDQYIMSGVANVVDSDGRRLKCDSGLYLPIKPVLLYRSFA</sequence>
<dbReference type="WBParaSite" id="MCU_004960-RA">
    <property type="protein sequence ID" value="MCU_004960-RA"/>
    <property type="gene ID" value="MCU_004960"/>
</dbReference>
<reference evidence="1" key="1">
    <citation type="submission" date="2019-11" db="UniProtKB">
        <authorList>
            <consortium name="WormBaseParasite"/>
        </authorList>
    </citation>
    <scope>IDENTIFICATION</scope>
</reference>